<proteinExistence type="predicted"/>
<dbReference type="Gene3D" id="1.10.3680.10">
    <property type="entry name" value="TerB-like"/>
    <property type="match status" value="1"/>
</dbReference>
<accession>A0A2U2XC20</accession>
<feature type="domain" description="Letm1 RBD" evidence="2">
    <location>
        <begin position="359"/>
        <end position="413"/>
    </location>
</feature>
<dbReference type="EMBL" id="QFRJ01000007">
    <property type="protein sequence ID" value="PWH85251.1"/>
    <property type="molecule type" value="Genomic_DNA"/>
</dbReference>
<protein>
    <recommendedName>
        <fullName evidence="2">Letm1 RBD domain-containing protein</fullName>
    </recommendedName>
</protein>
<evidence type="ECO:0000313" key="3">
    <source>
        <dbReference type="EMBL" id="PWH85251.1"/>
    </source>
</evidence>
<gene>
    <name evidence="3" type="ORF">DIT68_09950</name>
</gene>
<dbReference type="NCBIfam" id="NF040639">
    <property type="entry name" value="LETM1_rel_film"/>
    <property type="match status" value="1"/>
</dbReference>
<reference evidence="3 4" key="2">
    <citation type="submission" date="2018-05" db="EMBL/GenBank/DDBJ databases">
        <authorList>
            <person name="Lanie J.A."/>
            <person name="Ng W.-L."/>
            <person name="Kazmierczak K.M."/>
            <person name="Andrzejewski T.M."/>
            <person name="Davidsen T.M."/>
            <person name="Wayne K.J."/>
            <person name="Tettelin H."/>
            <person name="Glass J.I."/>
            <person name="Rusch D."/>
            <person name="Podicherti R."/>
            <person name="Tsui H.-C.T."/>
            <person name="Winkler M.E."/>
        </authorList>
    </citation>
    <scope>NUCLEOTIDE SEQUENCE [LARGE SCALE GENOMIC DNA]</scope>
    <source>
        <strain evidence="3 4">C305</strain>
    </source>
</reference>
<evidence type="ECO:0000313" key="4">
    <source>
        <dbReference type="Proteomes" id="UP000245370"/>
    </source>
</evidence>
<dbReference type="Proteomes" id="UP000245370">
    <property type="component" value="Unassembled WGS sequence"/>
</dbReference>
<dbReference type="GO" id="GO:0043022">
    <property type="term" value="F:ribosome binding"/>
    <property type="evidence" value="ECO:0007669"/>
    <property type="project" value="InterPro"/>
</dbReference>
<dbReference type="Pfam" id="PF07766">
    <property type="entry name" value="LETM1_RBD"/>
    <property type="match status" value="1"/>
</dbReference>
<feature type="transmembrane region" description="Helical" evidence="1">
    <location>
        <begin position="378"/>
        <end position="400"/>
    </location>
</feature>
<comment type="caution">
    <text evidence="3">The sequence shown here is derived from an EMBL/GenBank/DDBJ whole genome shotgun (WGS) entry which is preliminary data.</text>
</comment>
<keyword evidence="1" id="KW-0472">Membrane</keyword>
<dbReference type="SUPFAM" id="SSF158682">
    <property type="entry name" value="TerB-like"/>
    <property type="match status" value="1"/>
</dbReference>
<evidence type="ECO:0000259" key="2">
    <source>
        <dbReference type="Pfam" id="PF07766"/>
    </source>
</evidence>
<dbReference type="InterPro" id="IPR033122">
    <property type="entry name" value="LETM1-like_RBD"/>
</dbReference>
<dbReference type="AlphaFoldDB" id="A0A2U2XC20"/>
<evidence type="ECO:0000256" key="1">
    <source>
        <dbReference type="SAM" id="Phobius"/>
    </source>
</evidence>
<keyword evidence="4" id="KW-1185">Reference proteome</keyword>
<dbReference type="OrthoDB" id="1421172at2"/>
<name>A0A2U2XC20_9FLAO</name>
<sequence>MMQPGAKNWIDKYFSLINEGVIDINSIAQPSYVSKENFLHNVFFNSGIVFGFPSEFLFFKGETSKKWTSDEKTTFLLFECLLLVYLSEKKTVNKEEFVASLLVFYEQYNSTVSINVLKLLFKEKDVIKLEGILKRRVHLKKTISNQLWVNYLNNSLVYLDVLAFRSFLINQKQLKESYDAFLLGALNTIGVMSRVDHKIAEIEDQILTVYLASANMDDSSRKAFKQKLANEEIYIEDIVLPDENDDLYKFYLVDMAVLTVHSDLSAMSEEIVYLYKLCKHLNVDNEQMERSIIMIERFVMANNHQITFLQERSSYEQLYGNFSKRWIKILGRNKDKFIEELRESKELISLVNKSFTQELNSEEKEKVKAQFKDLAKSLPALAIFMLPGGLILLPLILKIIPDLIPSAFKENEVERGNDKL</sequence>
<keyword evidence="1" id="KW-1133">Transmembrane helix</keyword>
<dbReference type="InterPro" id="IPR029024">
    <property type="entry name" value="TerB-like"/>
</dbReference>
<reference evidence="3 4" key="1">
    <citation type="submission" date="2018-05" db="EMBL/GenBank/DDBJ databases">
        <title>Brumimicrobium oceani sp. nov., isolated from coastal sediment.</title>
        <authorList>
            <person name="Kou Y."/>
        </authorList>
    </citation>
    <scope>NUCLEOTIDE SEQUENCE [LARGE SCALE GENOMIC DNA]</scope>
    <source>
        <strain evidence="3 4">C305</strain>
    </source>
</reference>
<keyword evidence="1" id="KW-0812">Transmembrane</keyword>
<dbReference type="RefSeq" id="WP_109359654.1">
    <property type="nucleotide sequence ID" value="NZ_QFRJ01000007.1"/>
</dbReference>
<organism evidence="3 4">
    <name type="scientific">Brumimicrobium oceani</name>
    <dbReference type="NCBI Taxonomy" id="2100725"/>
    <lineage>
        <taxon>Bacteria</taxon>
        <taxon>Pseudomonadati</taxon>
        <taxon>Bacteroidota</taxon>
        <taxon>Flavobacteriia</taxon>
        <taxon>Flavobacteriales</taxon>
        <taxon>Crocinitomicaceae</taxon>
        <taxon>Brumimicrobium</taxon>
    </lineage>
</organism>